<keyword evidence="10" id="KW-1185">Reference proteome</keyword>
<dbReference type="Gene3D" id="3.30.1330.100">
    <property type="entry name" value="CofE-like"/>
    <property type="match status" value="2"/>
</dbReference>
<evidence type="ECO:0000256" key="5">
    <source>
        <dbReference type="ARBA" id="ARBA00022958"/>
    </source>
</evidence>
<evidence type="ECO:0000256" key="1">
    <source>
        <dbReference type="ARBA" id="ARBA00022598"/>
    </source>
</evidence>
<feature type="domain" description="Coenzyme F420:L-glutamate ligase-like" evidence="8">
    <location>
        <begin position="11"/>
        <end position="206"/>
    </location>
</feature>
<evidence type="ECO:0000313" key="9">
    <source>
        <dbReference type="EMBL" id="GAA3607414.1"/>
    </source>
</evidence>
<dbReference type="PANTHER" id="PTHR47917:SF1">
    <property type="entry name" value="COENZYME F420:L-GLUTAMATE LIGASE"/>
    <property type="match status" value="1"/>
</dbReference>
<dbReference type="SUPFAM" id="SSF144010">
    <property type="entry name" value="CofE-like"/>
    <property type="match status" value="1"/>
</dbReference>
<keyword evidence="5" id="KW-0630">Potassium</keyword>
<dbReference type="PANTHER" id="PTHR47917">
    <property type="match status" value="1"/>
</dbReference>
<evidence type="ECO:0000313" key="10">
    <source>
        <dbReference type="Proteomes" id="UP001501490"/>
    </source>
</evidence>
<protein>
    <recommendedName>
        <fullName evidence="8">Coenzyme F420:L-glutamate ligase-like domain-containing protein</fullName>
    </recommendedName>
</protein>
<dbReference type="InterPro" id="IPR008225">
    <property type="entry name" value="F420-0_g-glutamyl_ligase"/>
</dbReference>
<evidence type="ECO:0000256" key="2">
    <source>
        <dbReference type="ARBA" id="ARBA00022723"/>
    </source>
</evidence>
<keyword evidence="3" id="KW-0547">Nucleotide-binding</keyword>
<keyword evidence="7" id="KW-0464">Manganese</keyword>
<gene>
    <name evidence="9" type="ORF">GCM10022236_06530</name>
</gene>
<comment type="caution">
    <text evidence="9">The sequence shown here is derived from an EMBL/GenBank/DDBJ whole genome shotgun (WGS) entry which is preliminary data.</text>
</comment>
<name>A0ABP6ZEY8_9ACTN</name>
<keyword evidence="1" id="KW-0436">Ligase</keyword>
<evidence type="ECO:0000256" key="4">
    <source>
        <dbReference type="ARBA" id="ARBA00022842"/>
    </source>
</evidence>
<dbReference type="NCBIfam" id="TIGR01916">
    <property type="entry name" value="F420_cofE"/>
    <property type="match status" value="1"/>
</dbReference>
<reference evidence="10" key="1">
    <citation type="journal article" date="2019" name="Int. J. Syst. Evol. Microbiol.">
        <title>The Global Catalogue of Microorganisms (GCM) 10K type strain sequencing project: providing services to taxonomists for standard genome sequencing and annotation.</title>
        <authorList>
            <consortium name="The Broad Institute Genomics Platform"/>
            <consortium name="The Broad Institute Genome Sequencing Center for Infectious Disease"/>
            <person name="Wu L."/>
            <person name="Ma J."/>
        </authorList>
    </citation>
    <scope>NUCLEOTIDE SEQUENCE [LARGE SCALE GENOMIC DNA]</scope>
    <source>
        <strain evidence="10">JCM 16929</strain>
    </source>
</reference>
<dbReference type="Pfam" id="PF01996">
    <property type="entry name" value="F420_ligase"/>
    <property type="match status" value="1"/>
</dbReference>
<evidence type="ECO:0000256" key="7">
    <source>
        <dbReference type="ARBA" id="ARBA00023211"/>
    </source>
</evidence>
<dbReference type="RefSeq" id="WP_344801650.1">
    <property type="nucleotide sequence ID" value="NZ_BAABAB010000005.1"/>
</dbReference>
<accession>A0ABP6ZEY8</accession>
<dbReference type="InterPro" id="IPR002847">
    <property type="entry name" value="F420-0_gamma-glut_ligase-dom"/>
</dbReference>
<organism evidence="9 10">
    <name type="scientific">Microlunatus ginsengisoli</name>
    <dbReference type="NCBI Taxonomy" id="363863"/>
    <lineage>
        <taxon>Bacteria</taxon>
        <taxon>Bacillati</taxon>
        <taxon>Actinomycetota</taxon>
        <taxon>Actinomycetes</taxon>
        <taxon>Propionibacteriales</taxon>
        <taxon>Propionibacteriaceae</taxon>
        <taxon>Microlunatus</taxon>
    </lineage>
</organism>
<keyword evidence="4" id="KW-0460">Magnesium</keyword>
<sequence length="302" mass="30560">MIAIFAPDGIGEIGPDSDLVRVVLDAVAADPSGPLAAGDIAVVTSKIVSKAEGRRLAAADRTSAVAAETVDTVAWRGPMRIVRNGLGLVQAAAGVDASNVEPGQVLLLPVDPDDSAERLRAGLSAAVGGPVGVIVSDTAGRAWRIGQTDHAIGAAGVQVKRSYAGESDGYGNPLLVTVTAVADELAAAADLAKGKLARRPVAIVRGLSHLVVAESGIPDEPAEPPPRAAELIRPAADDLFAHGSREAVVAAVLAAAGRPGAYEQLAGLEGDELVAAVQELCPPAERDLLGRVVRTTLAAPPR</sequence>
<evidence type="ECO:0000256" key="6">
    <source>
        <dbReference type="ARBA" id="ARBA00023134"/>
    </source>
</evidence>
<evidence type="ECO:0000259" key="8">
    <source>
        <dbReference type="Pfam" id="PF01996"/>
    </source>
</evidence>
<keyword evidence="2" id="KW-0479">Metal-binding</keyword>
<proteinExistence type="predicted"/>
<dbReference type="EMBL" id="BAABAB010000005">
    <property type="protein sequence ID" value="GAA3607414.1"/>
    <property type="molecule type" value="Genomic_DNA"/>
</dbReference>
<evidence type="ECO:0000256" key="3">
    <source>
        <dbReference type="ARBA" id="ARBA00022741"/>
    </source>
</evidence>
<dbReference type="Proteomes" id="UP001501490">
    <property type="component" value="Unassembled WGS sequence"/>
</dbReference>
<keyword evidence="6" id="KW-0342">GTP-binding</keyword>